<keyword evidence="4" id="KW-1185">Reference proteome</keyword>
<accession>A0AAQ4EMD8</accession>
<evidence type="ECO:0000313" key="4">
    <source>
        <dbReference type="Proteomes" id="UP001321473"/>
    </source>
</evidence>
<dbReference type="Pfam" id="PF21166">
    <property type="entry name" value="LSM12_LSM"/>
    <property type="match status" value="1"/>
</dbReference>
<dbReference type="InterPro" id="IPR047574">
    <property type="entry name" value="AD"/>
</dbReference>
<dbReference type="InterPro" id="IPR019181">
    <property type="entry name" value="LSM12_ABD"/>
</dbReference>
<dbReference type="SMART" id="SM00995">
    <property type="entry name" value="AD"/>
    <property type="match status" value="1"/>
</dbReference>
<dbReference type="PROSITE" id="PS52001">
    <property type="entry name" value="AD"/>
    <property type="match status" value="1"/>
</dbReference>
<name>A0AAQ4EMD8_AMBAM</name>
<dbReference type="PANTHER" id="PTHR13542">
    <property type="entry name" value="LSM12 HOMOLOG"/>
    <property type="match status" value="1"/>
</dbReference>
<dbReference type="InterPro" id="IPR039683">
    <property type="entry name" value="Lsm12-like"/>
</dbReference>
<proteinExistence type="predicted"/>
<sequence length="236" mass="26180">MTLKIPSQQRESKPALSDWISSCWIEVRINNYVVRPFPKMKAMADGPECFTLGSVVSCKTCYDQIIEGEVLAFDQNTKALMLKCASSSGKANVNDIRMVNLNFVSELTVKKEAGSSPLTPPQALNTEKLNTRAKQNIDERQRLAAAIAAGVSHEGIRLFLAIRKTIDDVTWQGKNILVMNQVTIVPPYRPENCKGKSDSDASVLHVRKIVEKHLRDQQKQGQGTRQTSPTQPSTKA</sequence>
<feature type="compositionally biased region" description="Polar residues" evidence="1">
    <location>
        <begin position="219"/>
        <end position="236"/>
    </location>
</feature>
<feature type="region of interest" description="Disordered" evidence="1">
    <location>
        <begin position="212"/>
        <end position="236"/>
    </location>
</feature>
<dbReference type="EMBL" id="JARKHS020013923">
    <property type="protein sequence ID" value="KAK8775593.1"/>
    <property type="molecule type" value="Genomic_DNA"/>
</dbReference>
<evidence type="ECO:0000256" key="1">
    <source>
        <dbReference type="SAM" id="MobiDB-lite"/>
    </source>
</evidence>
<evidence type="ECO:0000313" key="3">
    <source>
        <dbReference type="EMBL" id="KAK8775593.1"/>
    </source>
</evidence>
<protein>
    <recommendedName>
        <fullName evidence="2">AD domain-containing protein</fullName>
    </recommendedName>
</protein>
<dbReference type="CDD" id="cd01735">
    <property type="entry name" value="LSm12_N"/>
    <property type="match status" value="1"/>
</dbReference>
<reference evidence="3 4" key="1">
    <citation type="journal article" date="2023" name="Arcadia Sci">
        <title>De novo assembly of a long-read Amblyomma americanum tick genome.</title>
        <authorList>
            <person name="Chou S."/>
            <person name="Poskanzer K.E."/>
            <person name="Rollins M."/>
            <person name="Thuy-Boun P.S."/>
        </authorList>
    </citation>
    <scope>NUCLEOTIDE SEQUENCE [LARGE SCALE GENOMIC DNA]</scope>
    <source>
        <strain evidence="3">F_SG_1</strain>
        <tissue evidence="3">Salivary glands</tissue>
    </source>
</reference>
<comment type="caution">
    <text evidence="3">The sequence shown here is derived from an EMBL/GenBank/DDBJ whole genome shotgun (WGS) entry which is preliminary data.</text>
</comment>
<dbReference type="AlphaFoldDB" id="A0AAQ4EMD8"/>
<organism evidence="3 4">
    <name type="scientific">Amblyomma americanum</name>
    <name type="common">Lone star tick</name>
    <dbReference type="NCBI Taxonomy" id="6943"/>
    <lineage>
        <taxon>Eukaryota</taxon>
        <taxon>Metazoa</taxon>
        <taxon>Ecdysozoa</taxon>
        <taxon>Arthropoda</taxon>
        <taxon>Chelicerata</taxon>
        <taxon>Arachnida</taxon>
        <taxon>Acari</taxon>
        <taxon>Parasitiformes</taxon>
        <taxon>Ixodida</taxon>
        <taxon>Ixodoidea</taxon>
        <taxon>Ixodidae</taxon>
        <taxon>Amblyomminae</taxon>
        <taxon>Amblyomma</taxon>
    </lineage>
</organism>
<gene>
    <name evidence="3" type="ORF">V5799_031061</name>
</gene>
<dbReference type="InterPro" id="IPR048478">
    <property type="entry name" value="LSM12_LSM"/>
</dbReference>
<dbReference type="Pfam" id="PF09793">
    <property type="entry name" value="AD"/>
    <property type="match status" value="1"/>
</dbReference>
<feature type="domain" description="AD" evidence="2">
    <location>
        <begin position="122"/>
        <end position="218"/>
    </location>
</feature>
<dbReference type="Proteomes" id="UP001321473">
    <property type="component" value="Unassembled WGS sequence"/>
</dbReference>
<evidence type="ECO:0000259" key="2">
    <source>
        <dbReference type="PROSITE" id="PS52001"/>
    </source>
</evidence>